<accession>A0A4V2K840</accession>
<protein>
    <submittedName>
        <fullName evidence="1">Uncharacterized protein</fullName>
    </submittedName>
</protein>
<gene>
    <name evidence="1" type="ORF">BD310DRAFT_819384</name>
</gene>
<dbReference type="AlphaFoldDB" id="A0A4V2K840"/>
<dbReference type="Proteomes" id="UP000292082">
    <property type="component" value="Unassembled WGS sequence"/>
</dbReference>
<keyword evidence="2" id="KW-1185">Reference proteome</keyword>
<reference evidence="1 2" key="1">
    <citation type="submission" date="2019-01" db="EMBL/GenBank/DDBJ databases">
        <title>Draft genome sequences of three monokaryotic isolates of the white-rot basidiomycete fungus Dichomitus squalens.</title>
        <authorList>
            <consortium name="DOE Joint Genome Institute"/>
            <person name="Lopez S.C."/>
            <person name="Andreopoulos B."/>
            <person name="Pangilinan J."/>
            <person name="Lipzen A."/>
            <person name="Riley R."/>
            <person name="Ahrendt S."/>
            <person name="Ng V."/>
            <person name="Barry K."/>
            <person name="Daum C."/>
            <person name="Grigoriev I.V."/>
            <person name="Hilden K.S."/>
            <person name="Makela M.R."/>
            <person name="de Vries R.P."/>
        </authorList>
    </citation>
    <scope>NUCLEOTIDE SEQUENCE [LARGE SCALE GENOMIC DNA]</scope>
    <source>
        <strain evidence="1 2">CBS 464.89</strain>
    </source>
</reference>
<proteinExistence type="predicted"/>
<evidence type="ECO:0000313" key="1">
    <source>
        <dbReference type="EMBL" id="TBU58518.1"/>
    </source>
</evidence>
<dbReference type="EMBL" id="ML145124">
    <property type="protein sequence ID" value="TBU58518.1"/>
    <property type="molecule type" value="Genomic_DNA"/>
</dbReference>
<sequence>MVGGFNARTGFPSRRSYVPWTARRTERKAHADEDQSQLRLLDNVEKARILLVARYNAHSKQEPKSKVKEWR</sequence>
<evidence type="ECO:0000313" key="2">
    <source>
        <dbReference type="Proteomes" id="UP000292082"/>
    </source>
</evidence>
<organism evidence="1 2">
    <name type="scientific">Dichomitus squalens</name>
    <dbReference type="NCBI Taxonomy" id="114155"/>
    <lineage>
        <taxon>Eukaryota</taxon>
        <taxon>Fungi</taxon>
        <taxon>Dikarya</taxon>
        <taxon>Basidiomycota</taxon>
        <taxon>Agaricomycotina</taxon>
        <taxon>Agaricomycetes</taxon>
        <taxon>Polyporales</taxon>
        <taxon>Polyporaceae</taxon>
        <taxon>Dichomitus</taxon>
    </lineage>
</organism>
<name>A0A4V2K840_9APHY</name>